<proteinExistence type="predicted"/>
<organism evidence="2 3">
    <name type="scientific">Opisthorchis felineus</name>
    <dbReference type="NCBI Taxonomy" id="147828"/>
    <lineage>
        <taxon>Eukaryota</taxon>
        <taxon>Metazoa</taxon>
        <taxon>Spiralia</taxon>
        <taxon>Lophotrochozoa</taxon>
        <taxon>Platyhelminthes</taxon>
        <taxon>Trematoda</taxon>
        <taxon>Digenea</taxon>
        <taxon>Opisthorchiida</taxon>
        <taxon>Opisthorchiata</taxon>
        <taxon>Opisthorchiidae</taxon>
        <taxon>Opisthorchis</taxon>
    </lineage>
</organism>
<keyword evidence="1" id="KW-0472">Membrane</keyword>
<evidence type="ECO:0000313" key="3">
    <source>
        <dbReference type="Proteomes" id="UP000308267"/>
    </source>
</evidence>
<keyword evidence="1" id="KW-1133">Transmembrane helix</keyword>
<feature type="transmembrane region" description="Helical" evidence="1">
    <location>
        <begin position="93"/>
        <end position="114"/>
    </location>
</feature>
<protein>
    <submittedName>
        <fullName evidence="2">Uncharacterized protein</fullName>
    </submittedName>
</protein>
<reference evidence="2 3" key="1">
    <citation type="journal article" date="2019" name="BMC Genomics">
        <title>New insights from Opisthorchis felineus genome: update on genomics of the epidemiologically important liver flukes.</title>
        <authorList>
            <person name="Ershov N.I."/>
            <person name="Mordvinov V.A."/>
            <person name="Prokhortchouk E.B."/>
            <person name="Pakharukova M.Y."/>
            <person name="Gunbin K.V."/>
            <person name="Ustyantsev K."/>
            <person name="Genaev M.A."/>
            <person name="Blinov A.G."/>
            <person name="Mazur A."/>
            <person name="Boulygina E."/>
            <person name="Tsygankova S."/>
            <person name="Khrameeva E."/>
            <person name="Chekanov N."/>
            <person name="Fan G."/>
            <person name="Xiao A."/>
            <person name="Zhang H."/>
            <person name="Xu X."/>
            <person name="Yang H."/>
            <person name="Solovyev V."/>
            <person name="Lee S.M."/>
            <person name="Liu X."/>
            <person name="Afonnikov D.A."/>
            <person name="Skryabin K.G."/>
        </authorList>
    </citation>
    <scope>NUCLEOTIDE SEQUENCE [LARGE SCALE GENOMIC DNA]</scope>
    <source>
        <strain evidence="2">AK-0245</strain>
        <tissue evidence="2">Whole organism</tissue>
    </source>
</reference>
<dbReference type="AlphaFoldDB" id="A0A4S2MB80"/>
<keyword evidence="3" id="KW-1185">Reference proteome</keyword>
<comment type="caution">
    <text evidence="2">The sequence shown here is derived from an EMBL/GenBank/DDBJ whole genome shotgun (WGS) entry which is preliminary data.</text>
</comment>
<name>A0A4S2MB80_OPIFE</name>
<dbReference type="EMBL" id="SJOL01002419">
    <property type="protein sequence ID" value="TGZ73813.1"/>
    <property type="molecule type" value="Genomic_DNA"/>
</dbReference>
<sequence>MHSTLYESETREHIIQLYSTSPIKINPRPVILVSPLHLTVLRLYGHHVFRPPPYISLNTILFPFLSLLYRNFSDILQTPRSESYSSPTDSKPFPCITFVLFFLIARYLSVFSAISSKRTDTQAHTRTNLSFM</sequence>
<evidence type="ECO:0000313" key="2">
    <source>
        <dbReference type="EMBL" id="TGZ73813.1"/>
    </source>
</evidence>
<dbReference type="Proteomes" id="UP000308267">
    <property type="component" value="Unassembled WGS sequence"/>
</dbReference>
<gene>
    <name evidence="2" type="ORF">CRM22_001328</name>
</gene>
<evidence type="ECO:0000256" key="1">
    <source>
        <dbReference type="SAM" id="Phobius"/>
    </source>
</evidence>
<accession>A0A4S2MB80</accession>
<keyword evidence="1" id="KW-0812">Transmembrane</keyword>